<reference evidence="1 2" key="1">
    <citation type="submission" date="2013-01" db="EMBL/GenBank/DDBJ databases">
        <title>Whole genome shotgun sequence of Gordonia soli NBRC 108243.</title>
        <authorList>
            <person name="Isaki-Nakamura S."/>
            <person name="Hosoyama A."/>
            <person name="Tsuchikane K."/>
            <person name="Ando Y."/>
            <person name="Baba S."/>
            <person name="Ohji S."/>
            <person name="Hamada M."/>
            <person name="Tamura T."/>
            <person name="Yamazoe A."/>
            <person name="Yamazaki S."/>
            <person name="Fujita N."/>
        </authorList>
    </citation>
    <scope>NUCLEOTIDE SEQUENCE [LARGE SCALE GENOMIC DNA]</scope>
    <source>
        <strain evidence="1 2">NBRC 108243</strain>
    </source>
</reference>
<dbReference type="AlphaFoldDB" id="M0QE39"/>
<name>M0QE39_9ACTN</name>
<proteinExistence type="predicted"/>
<dbReference type="RefSeq" id="WP_007616950.1">
    <property type="nucleotide sequence ID" value="NZ_BANX01000003.1"/>
</dbReference>
<comment type="caution">
    <text evidence="1">The sequence shown here is derived from an EMBL/GenBank/DDBJ whole genome shotgun (WGS) entry which is preliminary data.</text>
</comment>
<evidence type="ECO:0000313" key="1">
    <source>
        <dbReference type="EMBL" id="GAC66596.1"/>
    </source>
</evidence>
<dbReference type="Proteomes" id="UP000011666">
    <property type="component" value="Unassembled WGS sequence"/>
</dbReference>
<evidence type="ECO:0000313" key="2">
    <source>
        <dbReference type="Proteomes" id="UP000011666"/>
    </source>
</evidence>
<keyword evidence="2" id="KW-1185">Reference proteome</keyword>
<sequence>MNGITKFVGTATAAASQRHLGADLVIRPDRSWNEAIFAHPMPLHCAAAFVAPEQAAGRVPQRFPVQTRSLLI</sequence>
<protein>
    <submittedName>
        <fullName evidence="1">Uncharacterized protein</fullName>
    </submittedName>
</protein>
<dbReference type="EMBL" id="BANX01000003">
    <property type="protein sequence ID" value="GAC66596.1"/>
    <property type="molecule type" value="Genomic_DNA"/>
</dbReference>
<dbReference type="STRING" id="1223545.GS4_03_00440"/>
<gene>
    <name evidence="1" type="ORF">GS4_03_00440</name>
</gene>
<organism evidence="1 2">
    <name type="scientific">Gordonia soli NBRC 108243</name>
    <dbReference type="NCBI Taxonomy" id="1223545"/>
    <lineage>
        <taxon>Bacteria</taxon>
        <taxon>Bacillati</taxon>
        <taxon>Actinomycetota</taxon>
        <taxon>Actinomycetes</taxon>
        <taxon>Mycobacteriales</taxon>
        <taxon>Gordoniaceae</taxon>
        <taxon>Gordonia</taxon>
    </lineage>
</organism>
<accession>M0QE39</accession>